<protein>
    <submittedName>
        <fullName evidence="2">Tellurite resistance TerB family protein</fullName>
    </submittedName>
</protein>
<comment type="caution">
    <text evidence="2">The sequence shown here is derived from an EMBL/GenBank/DDBJ whole genome shotgun (WGS) entry which is preliminary data.</text>
</comment>
<sequence length="147" mass="16400">MGFFDDLKNRLSGLTEEFKKFKNKDILNSVMAACAYIAAADGHIDPEEKRKMVGLVKNSPLISVYGADNAIKVFTEHADRFDFDFEIGKAEALRIISKYHGNSEIARLIIRAAIMIGNSDGNFDENEKIAVRTIINELGENPADFDL</sequence>
<feature type="domain" description="Co-chaperone DjlA N-terminal" evidence="1">
    <location>
        <begin position="30"/>
        <end position="146"/>
    </location>
</feature>
<dbReference type="InterPro" id="IPR029024">
    <property type="entry name" value="TerB-like"/>
</dbReference>
<dbReference type="SUPFAM" id="SSF158682">
    <property type="entry name" value="TerB-like"/>
    <property type="match status" value="1"/>
</dbReference>
<evidence type="ECO:0000313" key="2">
    <source>
        <dbReference type="EMBL" id="MDI2112905.1"/>
    </source>
</evidence>
<organism evidence="2 3">
    <name type="scientific">Commensalibacter nepenthis</name>
    <dbReference type="NCBI Taxonomy" id="3043872"/>
    <lineage>
        <taxon>Bacteria</taxon>
        <taxon>Pseudomonadati</taxon>
        <taxon>Pseudomonadota</taxon>
        <taxon>Alphaproteobacteria</taxon>
        <taxon>Acetobacterales</taxon>
        <taxon>Acetobacteraceae</taxon>
    </lineage>
</organism>
<dbReference type="RefSeq" id="WP_281462530.1">
    <property type="nucleotide sequence ID" value="NZ_JASBAN010000001.1"/>
</dbReference>
<reference evidence="2" key="1">
    <citation type="submission" date="2023-05" db="EMBL/GenBank/DDBJ databases">
        <title>Whole genome sequence of Commensalibacter sp.</title>
        <authorList>
            <person name="Charoenyingcharoen P."/>
            <person name="Yukphan P."/>
        </authorList>
    </citation>
    <scope>NUCLEOTIDE SEQUENCE</scope>
    <source>
        <strain evidence="2">TBRC 10068</strain>
    </source>
</reference>
<dbReference type="Gene3D" id="1.10.3680.10">
    <property type="entry name" value="TerB-like"/>
    <property type="match status" value="1"/>
</dbReference>
<gene>
    <name evidence="2" type="ORF">QJV33_06340</name>
</gene>
<dbReference type="Pfam" id="PF05099">
    <property type="entry name" value="TerB"/>
    <property type="match status" value="1"/>
</dbReference>
<name>A0ABT6Q9C2_9PROT</name>
<keyword evidence="3" id="KW-1185">Reference proteome</keyword>
<accession>A0ABT6Q9C2</accession>
<evidence type="ECO:0000259" key="1">
    <source>
        <dbReference type="Pfam" id="PF05099"/>
    </source>
</evidence>
<dbReference type="CDD" id="cd07176">
    <property type="entry name" value="terB"/>
    <property type="match status" value="1"/>
</dbReference>
<proteinExistence type="predicted"/>
<evidence type="ECO:0000313" key="3">
    <source>
        <dbReference type="Proteomes" id="UP001431775"/>
    </source>
</evidence>
<dbReference type="EMBL" id="JASBAN010000001">
    <property type="protein sequence ID" value="MDI2112905.1"/>
    <property type="molecule type" value="Genomic_DNA"/>
</dbReference>
<dbReference type="Proteomes" id="UP001431775">
    <property type="component" value="Unassembled WGS sequence"/>
</dbReference>
<dbReference type="InterPro" id="IPR007791">
    <property type="entry name" value="DjlA_N"/>
</dbReference>